<accession>A0AAU9L2I6</accession>
<evidence type="ECO:0000313" key="4">
    <source>
        <dbReference type="Proteomes" id="UP001160483"/>
    </source>
</evidence>
<evidence type="ECO:0000256" key="2">
    <source>
        <dbReference type="SAM" id="MobiDB-lite"/>
    </source>
</evidence>
<dbReference type="EMBL" id="CAKKTJ010000321">
    <property type="protein sequence ID" value="CAH0479828.1"/>
    <property type="molecule type" value="Genomic_DNA"/>
</dbReference>
<name>A0AAU9L2I6_9STRA</name>
<evidence type="ECO:0008006" key="5">
    <source>
        <dbReference type="Google" id="ProtNLM"/>
    </source>
</evidence>
<keyword evidence="1" id="KW-0175">Coiled coil</keyword>
<feature type="region of interest" description="Disordered" evidence="2">
    <location>
        <begin position="140"/>
        <end position="178"/>
    </location>
</feature>
<evidence type="ECO:0000313" key="3">
    <source>
        <dbReference type="EMBL" id="CAH0479828.1"/>
    </source>
</evidence>
<sequence>MVDNIHSRKRSREEAYWTAEISQELLRLRFRELQHHFDNAQTVADVHEAWGVVASTLNRKTEWGLQVNAVDCSDHFTKLRQQWEESSTIKLHVMMAECFSTRIVDTHQSIEQERTEVDTAQGMLKKSKIVTGIQQVHEVSVSSSADPVPMAQDDKAISSSQPATATSSEPSSSTARDIESFSTAALDQDRLLTVSDFIAVSRESVPSHFQETLVTDVPVEEEEEDKLYRYNEIMQALEKRSQQLERLAQSHKHLAIVTEQLMEALITRNIGFT</sequence>
<organism evidence="3 4">
    <name type="scientific">Peronospora belbahrii</name>
    <dbReference type="NCBI Taxonomy" id="622444"/>
    <lineage>
        <taxon>Eukaryota</taxon>
        <taxon>Sar</taxon>
        <taxon>Stramenopiles</taxon>
        <taxon>Oomycota</taxon>
        <taxon>Peronosporomycetes</taxon>
        <taxon>Peronosporales</taxon>
        <taxon>Peronosporaceae</taxon>
        <taxon>Peronospora</taxon>
    </lineage>
</organism>
<feature type="compositionally biased region" description="Low complexity" evidence="2">
    <location>
        <begin position="158"/>
        <end position="175"/>
    </location>
</feature>
<evidence type="ECO:0000256" key="1">
    <source>
        <dbReference type="SAM" id="Coils"/>
    </source>
</evidence>
<dbReference type="AlphaFoldDB" id="A0AAU9L2I6"/>
<gene>
    <name evidence="3" type="ORF">PBS003_LOCUS6459</name>
</gene>
<feature type="coiled-coil region" evidence="1">
    <location>
        <begin position="220"/>
        <end position="254"/>
    </location>
</feature>
<dbReference type="Proteomes" id="UP001160483">
    <property type="component" value="Unassembled WGS sequence"/>
</dbReference>
<protein>
    <recommendedName>
        <fullName evidence="5">Myb/SANT-like domain-containing protein</fullName>
    </recommendedName>
</protein>
<reference evidence="3" key="1">
    <citation type="submission" date="2021-11" db="EMBL/GenBank/DDBJ databases">
        <authorList>
            <person name="Islam A."/>
            <person name="Islam S."/>
            <person name="Flora M.S."/>
            <person name="Rahman M."/>
            <person name="Ziaur R.M."/>
            <person name="Epstein J.H."/>
            <person name="Hassan M."/>
            <person name="Klassen M."/>
            <person name="Woodard K."/>
            <person name="Webb A."/>
            <person name="Webby R.J."/>
            <person name="El Zowalaty M.E."/>
        </authorList>
    </citation>
    <scope>NUCLEOTIDE SEQUENCE</scope>
    <source>
        <strain evidence="3">Pbs3</strain>
    </source>
</reference>
<proteinExistence type="predicted"/>
<comment type="caution">
    <text evidence="3">The sequence shown here is derived from an EMBL/GenBank/DDBJ whole genome shotgun (WGS) entry which is preliminary data.</text>
</comment>